<organism evidence="2 3">
    <name type="scientific">Candida albicans (strain SC5314 / ATCC MYA-2876)</name>
    <name type="common">Yeast</name>
    <dbReference type="NCBI Taxonomy" id="237561"/>
    <lineage>
        <taxon>Eukaryota</taxon>
        <taxon>Fungi</taxon>
        <taxon>Dikarya</taxon>
        <taxon>Ascomycota</taxon>
        <taxon>Saccharomycotina</taxon>
        <taxon>Pichiomycetes</taxon>
        <taxon>Debaryomycetaceae</taxon>
        <taxon>Candida/Lodderomyces clade</taxon>
        <taxon>Candida</taxon>
    </lineage>
</organism>
<dbReference type="Proteomes" id="UP000000559">
    <property type="component" value="Chromosome 3"/>
</dbReference>
<reference evidence="2 3" key="1">
    <citation type="journal article" date="2004" name="Proc. Natl. Acad. Sci. U.S.A.">
        <title>The diploid genome sequence of Candida albicans.</title>
        <authorList>
            <person name="Jones T."/>
            <person name="Federspiel N.A."/>
            <person name="Chibana H."/>
            <person name="Dungan J."/>
            <person name="Kalman S."/>
            <person name="Magee B.B."/>
            <person name="Newport G."/>
            <person name="Thorstenson Y.R."/>
            <person name="Agabian N."/>
            <person name="Magee P.T."/>
            <person name="Davis R.W."/>
            <person name="Scherer S."/>
        </authorList>
    </citation>
    <scope>NUCLEOTIDE SEQUENCE [LARGE SCALE GENOMIC DNA]</scope>
    <source>
        <strain evidence="3">SC5314 / ATCC MYA-2876</strain>
    </source>
</reference>
<accession>A0A1D8PKW6</accession>
<dbReference type="VEuPathDB" id="FungiDB:C3_07840C_A"/>
<sequence length="230" mass="26151">MDISNHQPNVSQTVPFLFNVLQIILNVFWEFVRVPFIQRVDVLSIWQLQVWMGQDKFTQSSIQSKKIDTVTCSQCQMGRCTVHGVPRSDHLLTRTQDIADATSRPLLQLVHTKNRTNRNTSIDIGRPINWISTNSICATTWEHNKVFLLFRNQNLDVVGRSHGIDKDLITNHIQFLSNITGRVGRARNTNKVDQLSSSDIVGNKLECKLKRIQQQRQLTGGGGSNSLSFL</sequence>
<gene>
    <name evidence="2" type="ordered locus">CAALFM_C307840CA</name>
    <name evidence="1" type="ordered locus">orf19.6179</name>
</gene>
<protein>
    <submittedName>
        <fullName evidence="2">Uncharacterized protein</fullName>
    </submittedName>
</protein>
<dbReference type="CGD" id="CAL0000198396">
    <property type="gene designation" value="orf19.6179"/>
</dbReference>
<dbReference type="RefSeq" id="XP_710935.1">
    <property type="nucleotide sequence ID" value="XM_705843.1"/>
</dbReference>
<dbReference type="AlphaFoldDB" id="A0A1D8PKW6"/>
<reference evidence="2 3" key="3">
    <citation type="journal article" date="2013" name="Genome Biol.">
        <title>Assembly of a phased diploid Candida albicans genome facilitates allele-specific measurements and provides a simple model for repeat and indel structure.</title>
        <authorList>
            <person name="Muzzey D."/>
            <person name="Schwartz K."/>
            <person name="Weissman J.S."/>
            <person name="Sherlock G."/>
        </authorList>
    </citation>
    <scope>NUCLEOTIDE SEQUENCE [LARGE SCALE GENOMIC DNA]</scope>
    <source>
        <strain evidence="3">SC5314 / ATCC MYA-2876</strain>
    </source>
</reference>
<dbReference type="InParanoid" id="A0A1D8PKW6"/>
<evidence type="ECO:0000313" key="3">
    <source>
        <dbReference type="Proteomes" id="UP000000559"/>
    </source>
</evidence>
<reference evidence="2 3" key="2">
    <citation type="journal article" date="2007" name="Genome Biol.">
        <title>Assembly of the Candida albicans genome into sixteen supercontigs aligned on the eight chromosomes.</title>
        <authorList>
            <person name="van het Hoog M."/>
            <person name="Rast T.J."/>
            <person name="Martchenko M."/>
            <person name="Grindle S."/>
            <person name="Dignard D."/>
            <person name="Hogues H."/>
            <person name="Cuomo C."/>
            <person name="Berriman M."/>
            <person name="Scherer S."/>
            <person name="Magee B.B."/>
            <person name="Whiteway M."/>
            <person name="Chibana H."/>
            <person name="Nantel A."/>
            <person name="Magee P.T."/>
        </authorList>
    </citation>
    <scope>GENOME REANNOTATION</scope>
    <source>
        <strain evidence="3">SC5314 / ATCC MYA-2876</strain>
    </source>
</reference>
<dbReference type="EMBL" id="CP017625">
    <property type="protein sequence ID" value="AOW28782.1"/>
    <property type="molecule type" value="Genomic_DNA"/>
</dbReference>
<dbReference type="KEGG" id="cal:CAALFM_C307840CA"/>
<keyword evidence="3" id="KW-1185">Reference proteome</keyword>
<evidence type="ECO:0000313" key="2">
    <source>
        <dbReference type="EMBL" id="AOW28782.1"/>
    </source>
</evidence>
<dbReference type="GeneID" id="3647465"/>
<evidence type="ECO:0000313" key="1">
    <source>
        <dbReference type="CGD" id="CAL0000198396"/>
    </source>
</evidence>
<name>A0A1D8PKW6_CANAL</name>
<proteinExistence type="predicted"/>